<protein>
    <submittedName>
        <fullName evidence="13">ATPase P</fullName>
    </submittedName>
</protein>
<keyword evidence="6" id="KW-0067">ATP-binding</keyword>
<gene>
    <name evidence="13" type="ORF">C491_16372</name>
</gene>
<keyword evidence="4" id="KW-0479">Metal-binding</keyword>
<dbReference type="PROSITE" id="PS00154">
    <property type="entry name" value="ATPASE_E1_E2"/>
    <property type="match status" value="1"/>
</dbReference>
<dbReference type="GO" id="GO:0012505">
    <property type="term" value="C:endomembrane system"/>
    <property type="evidence" value="ECO:0007669"/>
    <property type="project" value="UniProtKB-SubCell"/>
</dbReference>
<comment type="caution">
    <text evidence="13">The sequence shown here is derived from an EMBL/GenBank/DDBJ whole genome shotgun (WGS) entry which is preliminary data.</text>
</comment>
<feature type="domain" description="HMA" evidence="12">
    <location>
        <begin position="70"/>
        <end position="136"/>
    </location>
</feature>
<evidence type="ECO:0000256" key="9">
    <source>
        <dbReference type="ARBA" id="ARBA00023136"/>
    </source>
</evidence>
<dbReference type="InterPro" id="IPR008250">
    <property type="entry name" value="ATPase_P-typ_transduc_dom_A_sf"/>
</dbReference>
<feature type="transmembrane region" description="Helical" evidence="11">
    <location>
        <begin position="155"/>
        <end position="179"/>
    </location>
</feature>
<evidence type="ECO:0000256" key="4">
    <source>
        <dbReference type="ARBA" id="ARBA00022723"/>
    </source>
</evidence>
<dbReference type="AlphaFoldDB" id="L9X3Z3"/>
<feature type="transmembrane region" description="Helical" evidence="11">
    <location>
        <begin position="263"/>
        <end position="281"/>
    </location>
</feature>
<reference evidence="13 14" key="1">
    <citation type="journal article" date="2014" name="PLoS Genet.">
        <title>Phylogenetically driven sequencing of extremely halophilic archaea reveals strategies for static and dynamic osmo-response.</title>
        <authorList>
            <person name="Becker E.A."/>
            <person name="Seitzer P.M."/>
            <person name="Tritt A."/>
            <person name="Larsen D."/>
            <person name="Krusor M."/>
            <person name="Yao A.I."/>
            <person name="Wu D."/>
            <person name="Madern D."/>
            <person name="Eisen J.A."/>
            <person name="Darling A.E."/>
            <person name="Facciotti M.T."/>
        </authorList>
    </citation>
    <scope>NUCLEOTIDE SEQUENCE [LARGE SCALE GENOMIC DNA]</scope>
    <source>
        <strain evidence="13 14">DSM 10524</strain>
    </source>
</reference>
<dbReference type="Gene3D" id="3.40.1110.10">
    <property type="entry name" value="Calcium-transporting ATPase, cytoplasmic domain N"/>
    <property type="match status" value="1"/>
</dbReference>
<dbReference type="GO" id="GO:0016020">
    <property type="term" value="C:membrane"/>
    <property type="evidence" value="ECO:0007669"/>
    <property type="project" value="InterPro"/>
</dbReference>
<dbReference type="eggNOG" id="arCOG02763">
    <property type="taxonomic scope" value="Archaea"/>
</dbReference>
<dbReference type="Pfam" id="PF00403">
    <property type="entry name" value="HMA"/>
    <property type="match status" value="1"/>
</dbReference>
<dbReference type="PRINTS" id="PR00119">
    <property type="entry name" value="CATATPASE"/>
</dbReference>
<dbReference type="PANTHER" id="PTHR43520">
    <property type="entry name" value="ATP7, ISOFORM B"/>
    <property type="match status" value="1"/>
</dbReference>
<evidence type="ECO:0000313" key="13">
    <source>
        <dbReference type="EMBL" id="ELY55308.1"/>
    </source>
</evidence>
<dbReference type="PANTHER" id="PTHR43520:SF8">
    <property type="entry name" value="P-TYPE CU(+) TRANSPORTER"/>
    <property type="match status" value="1"/>
</dbReference>
<evidence type="ECO:0000256" key="2">
    <source>
        <dbReference type="ARBA" id="ARBA00006024"/>
    </source>
</evidence>
<dbReference type="SUPFAM" id="SSF81653">
    <property type="entry name" value="Calcium ATPase, transduction domain A"/>
    <property type="match status" value="1"/>
</dbReference>
<keyword evidence="8 11" id="KW-1133">Transmembrane helix</keyword>
<evidence type="ECO:0000313" key="14">
    <source>
        <dbReference type="Proteomes" id="UP000011688"/>
    </source>
</evidence>
<dbReference type="Pfam" id="PF00702">
    <property type="entry name" value="Hydrolase"/>
    <property type="match status" value="1"/>
</dbReference>
<dbReference type="InterPro" id="IPR023299">
    <property type="entry name" value="ATPase_P-typ_cyto_dom_N"/>
</dbReference>
<dbReference type="InterPro" id="IPR027256">
    <property type="entry name" value="P-typ_ATPase_IB"/>
</dbReference>
<name>L9X3Z3_9EURY</name>
<proteinExistence type="inferred from homology"/>
<comment type="subcellular location">
    <subcellularLocation>
        <location evidence="1">Endomembrane system</location>
        <topology evidence="1">Multi-pass membrane protein</topology>
    </subcellularLocation>
</comment>
<dbReference type="CDD" id="cd00371">
    <property type="entry name" value="HMA"/>
    <property type="match status" value="1"/>
</dbReference>
<dbReference type="Gene3D" id="3.40.50.1000">
    <property type="entry name" value="HAD superfamily/HAD-like"/>
    <property type="match status" value="1"/>
</dbReference>
<organism evidence="13 14">
    <name type="scientific">Natronococcus amylolyticus DSM 10524</name>
    <dbReference type="NCBI Taxonomy" id="1227497"/>
    <lineage>
        <taxon>Archaea</taxon>
        <taxon>Methanobacteriati</taxon>
        <taxon>Methanobacteriota</taxon>
        <taxon>Stenosarchaea group</taxon>
        <taxon>Halobacteria</taxon>
        <taxon>Halobacteriales</taxon>
        <taxon>Natrialbaceae</taxon>
        <taxon>Natronococcus</taxon>
    </lineage>
</organism>
<dbReference type="eggNOG" id="arCOG01576">
    <property type="taxonomic scope" value="Archaea"/>
</dbReference>
<dbReference type="PRINTS" id="PR00120">
    <property type="entry name" value="HATPASE"/>
</dbReference>
<dbReference type="PATRIC" id="fig|1227497.3.peg.3313"/>
<dbReference type="SFLD" id="SFLDF00027">
    <property type="entry name" value="p-type_atpase"/>
    <property type="match status" value="1"/>
</dbReference>
<dbReference type="PROSITE" id="PS50846">
    <property type="entry name" value="HMA_2"/>
    <property type="match status" value="1"/>
</dbReference>
<evidence type="ECO:0000256" key="11">
    <source>
        <dbReference type="SAM" id="Phobius"/>
    </source>
</evidence>
<dbReference type="GO" id="GO:0005524">
    <property type="term" value="F:ATP binding"/>
    <property type="evidence" value="ECO:0007669"/>
    <property type="project" value="UniProtKB-KW"/>
</dbReference>
<feature type="region of interest" description="Disordered" evidence="10">
    <location>
        <begin position="539"/>
        <end position="572"/>
    </location>
</feature>
<feature type="transmembrane region" description="Helical" evidence="11">
    <location>
        <begin position="239"/>
        <end position="257"/>
    </location>
</feature>
<dbReference type="GO" id="GO:0016887">
    <property type="term" value="F:ATP hydrolysis activity"/>
    <property type="evidence" value="ECO:0007669"/>
    <property type="project" value="InterPro"/>
</dbReference>
<dbReference type="InterPro" id="IPR044492">
    <property type="entry name" value="P_typ_ATPase_HD_dom"/>
</dbReference>
<evidence type="ECO:0000256" key="6">
    <source>
        <dbReference type="ARBA" id="ARBA00022840"/>
    </source>
</evidence>
<evidence type="ECO:0000256" key="1">
    <source>
        <dbReference type="ARBA" id="ARBA00004127"/>
    </source>
</evidence>
<dbReference type="GO" id="GO:0055070">
    <property type="term" value="P:copper ion homeostasis"/>
    <property type="evidence" value="ECO:0007669"/>
    <property type="project" value="TreeGrafter"/>
</dbReference>
<evidence type="ECO:0000256" key="5">
    <source>
        <dbReference type="ARBA" id="ARBA00022741"/>
    </source>
</evidence>
<dbReference type="GO" id="GO:0005507">
    <property type="term" value="F:copper ion binding"/>
    <property type="evidence" value="ECO:0007669"/>
    <property type="project" value="TreeGrafter"/>
</dbReference>
<dbReference type="NCBIfam" id="TIGR01525">
    <property type="entry name" value="ATPase-IB_hvy"/>
    <property type="match status" value="1"/>
</dbReference>
<dbReference type="SUPFAM" id="SSF55008">
    <property type="entry name" value="HMA, heavy metal-associated domain"/>
    <property type="match status" value="1"/>
</dbReference>
<dbReference type="Gene3D" id="3.30.70.100">
    <property type="match status" value="1"/>
</dbReference>
<dbReference type="Pfam" id="PF00122">
    <property type="entry name" value="E1-E2_ATPase"/>
    <property type="match status" value="1"/>
</dbReference>
<dbReference type="InterPro" id="IPR023298">
    <property type="entry name" value="ATPase_P-typ_TM_dom_sf"/>
</dbReference>
<dbReference type="Proteomes" id="UP000011688">
    <property type="component" value="Unassembled WGS sequence"/>
</dbReference>
<evidence type="ECO:0000256" key="7">
    <source>
        <dbReference type="ARBA" id="ARBA00022967"/>
    </source>
</evidence>
<keyword evidence="9 11" id="KW-0472">Membrane</keyword>
<dbReference type="InterPro" id="IPR036412">
    <property type="entry name" value="HAD-like_sf"/>
</dbReference>
<dbReference type="GO" id="GO:0043682">
    <property type="term" value="F:P-type divalent copper transporter activity"/>
    <property type="evidence" value="ECO:0007669"/>
    <property type="project" value="TreeGrafter"/>
</dbReference>
<dbReference type="EMBL" id="AOIB01000031">
    <property type="protein sequence ID" value="ELY55308.1"/>
    <property type="molecule type" value="Genomic_DNA"/>
</dbReference>
<dbReference type="InterPro" id="IPR001757">
    <property type="entry name" value="P_typ_ATPase"/>
</dbReference>
<sequence>MTDHTHETGCMLCELPVEGSDVTDDEGNRFCCVGCRDVYDALGDVEDVAPEDVRRQRDDDEGRAVPDDHESTYLEVDGMHCATCEAFIESAALRTEGVSNADSSYVTDTVRIDHDPDAVSQVDLQEAISGLGYSAYDREDAFMRRKADNWMMGRIIVGVLMGMMVMMQYLLIIYPTYFGGLFYDQRTYEFLSQALASELATPFYLMIAALTTIVLGVTGKPILQGAYVATKTRSPNMDLLVTIAAVSAYLYSTLSIAVGGDHIYYDVTVAIIVIVSVGNYYESTIKEKATERLSDLTAVQIDEARRVGPDGSHEEVAVDDLEPDDRLLVRAGERIPVDGEVVEGEVAVDEAVVTGESLPVGKTAGDQVVGGSLVTDGAVTVRVGEDATSSLDRVTELVWDLQSSSHGIQKLADKLATIFVPLVLVLSVVVTSVYLLTGAGVADALLVGLTVLIVSCPCALGLATPLAVAAGVRDALEQSIVVFDDTVFERIRDADTVVFDKTGTLTTGEMTVVETDLEDELLEKAARLERRSAHPIGRAIAAERPVADGGTLETESPPDSARADGEAEDALEAQGGADDGIESFESHRNGVSGVVDGDEIVVGHPDLLHGRGWTVPDDVARRIEDGRETGRVPVAVGRNGVAEGVIVVGDDLREGWSETLSAIAETDTDVVVLTGDDARAARRFREEPSVDRVFAGVPPEGKAETVDRLKKTGRTVMIGDGTNDAPALAAADLGIALGGGTAMAADAADVALVDDDLGSVDTVFELARATDRRVKGNIGWAFCYNGIAIPLAVTGLLNPLFAALAMGASSLLVVTNSSRSLLED</sequence>
<dbReference type="SUPFAM" id="SSF56784">
    <property type="entry name" value="HAD-like"/>
    <property type="match status" value="1"/>
</dbReference>
<keyword evidence="3 11" id="KW-0812">Transmembrane</keyword>
<keyword evidence="14" id="KW-1185">Reference proteome</keyword>
<feature type="transmembrane region" description="Helical" evidence="11">
    <location>
        <begin position="415"/>
        <end position="436"/>
    </location>
</feature>
<evidence type="ECO:0000256" key="3">
    <source>
        <dbReference type="ARBA" id="ARBA00022692"/>
    </source>
</evidence>
<feature type="transmembrane region" description="Helical" evidence="11">
    <location>
        <begin position="778"/>
        <end position="797"/>
    </location>
</feature>
<evidence type="ECO:0000259" key="12">
    <source>
        <dbReference type="PROSITE" id="PS50846"/>
    </source>
</evidence>
<keyword evidence="5" id="KW-0547">Nucleotide-binding</keyword>
<comment type="similarity">
    <text evidence="2">Belongs to the cation transport ATPase (P-type) (TC 3.A.3) family. Type IB subfamily.</text>
</comment>
<feature type="compositionally biased region" description="Basic and acidic residues" evidence="10">
    <location>
        <begin position="51"/>
        <end position="68"/>
    </location>
</feature>
<dbReference type="STRING" id="1227497.C491_16372"/>
<dbReference type="RefSeq" id="WP_005558122.1">
    <property type="nucleotide sequence ID" value="NZ_AOIB01000031.1"/>
</dbReference>
<dbReference type="Gene3D" id="2.70.150.10">
    <property type="entry name" value="Calcium-transporting ATPase, cytoplasmic transduction domain A"/>
    <property type="match status" value="1"/>
</dbReference>
<keyword evidence="7" id="KW-1278">Translocase</keyword>
<feature type="region of interest" description="Disordered" evidence="10">
    <location>
        <begin position="47"/>
        <end position="68"/>
    </location>
</feature>
<dbReference type="InterPro" id="IPR036163">
    <property type="entry name" value="HMA_dom_sf"/>
</dbReference>
<feature type="transmembrane region" description="Helical" evidence="11">
    <location>
        <begin position="199"/>
        <end position="218"/>
    </location>
</feature>
<dbReference type="SFLD" id="SFLDG00002">
    <property type="entry name" value="C1.7:_P-type_atpase_like"/>
    <property type="match status" value="1"/>
</dbReference>
<dbReference type="NCBIfam" id="TIGR01494">
    <property type="entry name" value="ATPase_P-type"/>
    <property type="match status" value="2"/>
</dbReference>
<dbReference type="InterPro" id="IPR059000">
    <property type="entry name" value="ATPase_P-type_domA"/>
</dbReference>
<evidence type="ECO:0000256" key="10">
    <source>
        <dbReference type="SAM" id="MobiDB-lite"/>
    </source>
</evidence>
<dbReference type="OrthoDB" id="8588at2157"/>
<dbReference type="SUPFAM" id="SSF81665">
    <property type="entry name" value="Calcium ATPase, transmembrane domain M"/>
    <property type="match status" value="1"/>
</dbReference>
<dbReference type="PROSITE" id="PS01229">
    <property type="entry name" value="COF_2"/>
    <property type="match status" value="1"/>
</dbReference>
<dbReference type="InterPro" id="IPR023214">
    <property type="entry name" value="HAD_sf"/>
</dbReference>
<evidence type="ECO:0000256" key="8">
    <source>
        <dbReference type="ARBA" id="ARBA00022989"/>
    </source>
</evidence>
<dbReference type="InterPro" id="IPR018303">
    <property type="entry name" value="ATPase_P-typ_P_site"/>
</dbReference>
<accession>L9X3Z3</accession>
<dbReference type="SFLD" id="SFLDS00003">
    <property type="entry name" value="Haloacid_Dehalogenase"/>
    <property type="match status" value="1"/>
</dbReference>
<dbReference type="InterPro" id="IPR006121">
    <property type="entry name" value="HMA_dom"/>
</dbReference>
<feature type="transmembrane region" description="Helical" evidence="11">
    <location>
        <begin position="442"/>
        <end position="463"/>
    </location>
</feature>